<comment type="caution">
    <text evidence="1">The sequence shown here is derived from an EMBL/GenBank/DDBJ whole genome shotgun (WGS) entry which is preliminary data.</text>
</comment>
<organism evidence="1 2">
    <name type="scientific">Dickeya chrysanthemi</name>
    <name type="common">Pectobacterium chrysanthemi</name>
    <name type="synonym">Erwinia chrysanthemi</name>
    <dbReference type="NCBI Taxonomy" id="556"/>
    <lineage>
        <taxon>Bacteria</taxon>
        <taxon>Pseudomonadati</taxon>
        <taxon>Pseudomonadota</taxon>
        <taxon>Gammaproteobacteria</taxon>
        <taxon>Enterobacterales</taxon>
        <taxon>Pectobacteriaceae</taxon>
        <taxon>Dickeya</taxon>
    </lineage>
</organism>
<keyword evidence="2" id="KW-1185">Reference proteome</keyword>
<protein>
    <submittedName>
        <fullName evidence="1">Uncharacterized protein</fullName>
    </submittedName>
</protein>
<dbReference type="EMBL" id="JBBBOO010000016">
    <property type="protein sequence ID" value="MEI7065574.1"/>
    <property type="molecule type" value="Genomic_DNA"/>
</dbReference>
<dbReference type="Proteomes" id="UP001359469">
    <property type="component" value="Unassembled WGS sequence"/>
</dbReference>
<reference evidence="1 2" key="1">
    <citation type="submission" date="2024-03" db="EMBL/GenBank/DDBJ databases">
        <title>Analysis of soft rot Pectobacteriaceae population diversity in US potato growing regions between 2016 and 2022.</title>
        <authorList>
            <person name="Ma X."/>
            <person name="Zhang X."/>
            <person name="Stodghill P."/>
            <person name="Rioux R."/>
            <person name="Babler B."/>
            <person name="Shrestha S."/>
            <person name="Babler B."/>
            <person name="Rivedal H."/>
            <person name="Frost K."/>
            <person name="Hao J."/>
            <person name="Secor G."/>
            <person name="Swingle B."/>
        </authorList>
    </citation>
    <scope>NUCLEOTIDE SEQUENCE [LARGE SCALE GENOMIC DNA]</scope>
    <source>
        <strain evidence="1 2">SR64</strain>
    </source>
</reference>
<name>A0ABU8JS83_DICCH</name>
<evidence type="ECO:0000313" key="1">
    <source>
        <dbReference type="EMBL" id="MEI7065574.1"/>
    </source>
</evidence>
<gene>
    <name evidence="1" type="ORF">WCU84_18240</name>
</gene>
<evidence type="ECO:0000313" key="2">
    <source>
        <dbReference type="Proteomes" id="UP001359469"/>
    </source>
</evidence>
<proteinExistence type="predicted"/>
<accession>A0ABU8JS83</accession>
<dbReference type="RefSeq" id="WP_152486915.1">
    <property type="nucleotide sequence ID" value="NZ_CP161827.1"/>
</dbReference>
<sequence length="102" mass="11792">MPTFRTDEKNVAERDSCRALYMRQHAIAVSAAVYFRLSDGEEKQERMEQRGITTETASTSCYADHIHAVIIGVMLIRYLFKNNTKDYKTIPTNIPERNKSTF</sequence>